<dbReference type="PANTHER" id="PTHR47987">
    <property type="entry name" value="OS08G0249100 PROTEIN"/>
    <property type="match status" value="1"/>
</dbReference>
<keyword evidence="16" id="KW-0675">Receptor</keyword>
<dbReference type="SUPFAM" id="SSF56112">
    <property type="entry name" value="Protein kinase-like (PK-like)"/>
    <property type="match status" value="1"/>
</dbReference>
<evidence type="ECO:0000256" key="13">
    <source>
        <dbReference type="PROSITE-ProRule" id="PRU10141"/>
    </source>
</evidence>
<comment type="subcellular location">
    <subcellularLocation>
        <location evidence="1">Cytoplasm</location>
    </subcellularLocation>
</comment>
<evidence type="ECO:0000313" key="16">
    <source>
        <dbReference type="EMBL" id="AES82551.2"/>
    </source>
</evidence>
<evidence type="ECO:0000313" key="18">
    <source>
        <dbReference type="Proteomes" id="UP000002051"/>
    </source>
</evidence>
<evidence type="ECO:0000256" key="9">
    <source>
        <dbReference type="ARBA" id="ARBA00022840"/>
    </source>
</evidence>
<dbReference type="SMART" id="SM00220">
    <property type="entry name" value="S_TKc"/>
    <property type="match status" value="1"/>
</dbReference>
<comment type="subunit">
    <text evidence="12">Interacts with ARAC5 and ARAC10.</text>
</comment>
<evidence type="ECO:0000256" key="10">
    <source>
        <dbReference type="ARBA" id="ARBA00047899"/>
    </source>
</evidence>
<dbReference type="Gene3D" id="1.10.510.10">
    <property type="entry name" value="Transferase(Phosphotransferase) domain 1"/>
    <property type="match status" value="1"/>
</dbReference>
<dbReference type="GO" id="GO:0005524">
    <property type="term" value="F:ATP binding"/>
    <property type="evidence" value="ECO:0007669"/>
    <property type="project" value="UniProtKB-UniRule"/>
</dbReference>
<evidence type="ECO:0000256" key="1">
    <source>
        <dbReference type="ARBA" id="ARBA00004496"/>
    </source>
</evidence>
<evidence type="ECO:0000256" key="7">
    <source>
        <dbReference type="ARBA" id="ARBA00022741"/>
    </source>
</evidence>
<dbReference type="GO" id="GO:0016301">
    <property type="term" value="F:kinase activity"/>
    <property type="evidence" value="ECO:0000318"/>
    <property type="project" value="GO_Central"/>
</dbReference>
<dbReference type="OrthoDB" id="4062651at2759"/>
<organism evidence="16 18">
    <name type="scientific">Medicago truncatula</name>
    <name type="common">Barrel medic</name>
    <name type="synonym">Medicago tribuloides</name>
    <dbReference type="NCBI Taxonomy" id="3880"/>
    <lineage>
        <taxon>Eukaryota</taxon>
        <taxon>Viridiplantae</taxon>
        <taxon>Streptophyta</taxon>
        <taxon>Embryophyta</taxon>
        <taxon>Tracheophyta</taxon>
        <taxon>Spermatophyta</taxon>
        <taxon>Magnoliopsida</taxon>
        <taxon>eudicotyledons</taxon>
        <taxon>Gunneridae</taxon>
        <taxon>Pentapetalae</taxon>
        <taxon>rosids</taxon>
        <taxon>fabids</taxon>
        <taxon>Fabales</taxon>
        <taxon>Fabaceae</taxon>
        <taxon>Papilionoideae</taxon>
        <taxon>50 kb inversion clade</taxon>
        <taxon>NPAAA clade</taxon>
        <taxon>Hologalegina</taxon>
        <taxon>IRL clade</taxon>
        <taxon>Trifolieae</taxon>
        <taxon>Medicago</taxon>
    </lineage>
</organism>
<keyword evidence="6" id="KW-0808">Transferase</keyword>
<dbReference type="AlphaFoldDB" id="G7KZQ8"/>
<gene>
    <name evidence="17" type="primary">11425665</name>
    <name evidence="16" type="ordered locus">MTR_7g113980</name>
</gene>
<dbReference type="GO" id="GO:0005737">
    <property type="term" value="C:cytoplasm"/>
    <property type="evidence" value="ECO:0007669"/>
    <property type="project" value="UniProtKB-SubCell"/>
</dbReference>
<comment type="catalytic activity">
    <reaction evidence="10">
        <text>L-threonyl-[protein] + ATP = O-phospho-L-threonyl-[protein] + ADP + H(+)</text>
        <dbReference type="Rhea" id="RHEA:46608"/>
        <dbReference type="Rhea" id="RHEA-COMP:11060"/>
        <dbReference type="Rhea" id="RHEA-COMP:11605"/>
        <dbReference type="ChEBI" id="CHEBI:15378"/>
        <dbReference type="ChEBI" id="CHEBI:30013"/>
        <dbReference type="ChEBI" id="CHEBI:30616"/>
        <dbReference type="ChEBI" id="CHEBI:61977"/>
        <dbReference type="ChEBI" id="CHEBI:456216"/>
        <dbReference type="EC" id="2.7.11.1"/>
    </reaction>
</comment>
<reference evidence="16 18" key="2">
    <citation type="journal article" date="2014" name="BMC Genomics">
        <title>An improved genome release (version Mt4.0) for the model legume Medicago truncatula.</title>
        <authorList>
            <person name="Tang H."/>
            <person name="Krishnakumar V."/>
            <person name="Bidwell S."/>
            <person name="Rosen B."/>
            <person name="Chan A."/>
            <person name="Zhou S."/>
            <person name="Gentzbittel L."/>
            <person name="Childs K.L."/>
            <person name="Yandell M."/>
            <person name="Gundlach H."/>
            <person name="Mayer K.F."/>
            <person name="Schwartz D.C."/>
            <person name="Town C.D."/>
        </authorList>
    </citation>
    <scope>GENOME REANNOTATION</scope>
    <source>
        <strain evidence="16">A17</strain>
        <strain evidence="17 18">cv. Jemalong A17</strain>
    </source>
</reference>
<dbReference type="FunFam" id="1.10.510.10:FF:000335">
    <property type="entry name" value="receptor-like cytosolic serine/threonine-protein kinase RBK2"/>
    <property type="match status" value="1"/>
</dbReference>
<evidence type="ECO:0000256" key="2">
    <source>
        <dbReference type="ARBA" id="ARBA00012513"/>
    </source>
</evidence>
<evidence type="ECO:0000259" key="15">
    <source>
        <dbReference type="PROSITE" id="PS50011"/>
    </source>
</evidence>
<dbReference type="PANTHER" id="PTHR47987:SF31">
    <property type="entry name" value="RECEPTOR-LIKE CYTOSOLIC SERINE_THREONINE-KINASE"/>
    <property type="match status" value="1"/>
</dbReference>
<dbReference type="FunFam" id="3.30.200.20:FF:000389">
    <property type="entry name" value="Receptor-like cytosolic serine/threonine-protein kinase RBK1"/>
    <property type="match status" value="1"/>
</dbReference>
<evidence type="ECO:0000256" key="6">
    <source>
        <dbReference type="ARBA" id="ARBA00022679"/>
    </source>
</evidence>
<name>G7KZQ8_MEDTR</name>
<evidence type="ECO:0000256" key="3">
    <source>
        <dbReference type="ARBA" id="ARBA00022490"/>
    </source>
</evidence>
<accession>A0A0C3WFZ8</accession>
<keyword evidence="18" id="KW-1185">Reference proteome</keyword>
<dbReference type="EMBL" id="CM001223">
    <property type="protein sequence ID" value="AES82551.2"/>
    <property type="molecule type" value="Genomic_DNA"/>
</dbReference>
<dbReference type="EC" id="2.7.11.1" evidence="2"/>
<proteinExistence type="inferred from homology"/>
<keyword evidence="7 13" id="KW-0547">Nucleotide-binding</keyword>
<keyword evidence="8" id="KW-0418">Kinase</keyword>
<dbReference type="KEGG" id="mtr:11425665"/>
<evidence type="ECO:0000313" key="17">
    <source>
        <dbReference type="EnsemblPlants" id="AES82551"/>
    </source>
</evidence>
<keyword evidence="9 13" id="KW-0067">ATP-binding</keyword>
<protein>
    <recommendedName>
        <fullName evidence="2">non-specific serine/threonine protein kinase</fullName>
        <ecNumber evidence="2">2.7.11.1</ecNumber>
    </recommendedName>
</protein>
<dbReference type="InterPro" id="IPR011009">
    <property type="entry name" value="Kinase-like_dom_sf"/>
</dbReference>
<dbReference type="Gene3D" id="3.30.200.20">
    <property type="entry name" value="Phosphorylase Kinase, domain 1"/>
    <property type="match status" value="1"/>
</dbReference>
<accession>G7KZQ8</accession>
<comment type="similarity">
    <text evidence="14">Belongs to the protein kinase superfamily.</text>
</comment>
<dbReference type="EnsemblPlants" id="AES82551">
    <property type="protein sequence ID" value="AES82551"/>
    <property type="gene ID" value="MTR_7g113980"/>
</dbReference>
<sequence length="419" mass="47303">MANDDQKDYCIWDPKTSPACRLKKISIEEAFFNAKHKSASAKDCFSGLDGNKQSELPTSCKNLRARFQWDKALKLLKKRSINNTSSCPPFCVPIPNTDDPTLSNLDNFKSSLVNFTLSELKNATHNFSKENLIGRGGFAEVYKGRLLDGQLIAVKRLNKGTSDERTSNFLSELGIIAHLNHPNTARLIGCGVEGEMHLVFQLSPLGNLDSLLHGSNKNKLDWTRRYRIIVGIADGLLYLHENCQRRIIHRDIKAENVLLTENFEPQICDFGLAKWLPEQCSHHNVSKSEGTFGYFAPEYLMHGIVDEKTDVYSFGVLLLEIITGRRALDHLHQSLVLSAKPLLDANNIKDLVDPSLGDDYDQEQMDRVVLTASLCVEISPILRPRMSQVSILLRGDDFFQEFANECPRQSLQRAYSEDY</sequence>
<reference evidence="17" key="3">
    <citation type="submission" date="2015-04" db="UniProtKB">
        <authorList>
            <consortium name="EnsemblPlants"/>
        </authorList>
    </citation>
    <scope>IDENTIFICATION</scope>
    <source>
        <strain evidence="17">cv. Jemalong A17</strain>
    </source>
</reference>
<dbReference type="HOGENOM" id="CLU_000288_155_1_1"/>
<reference evidence="16 18" key="1">
    <citation type="journal article" date="2011" name="Nature">
        <title>The Medicago genome provides insight into the evolution of rhizobial symbioses.</title>
        <authorList>
            <person name="Young N.D."/>
            <person name="Debelle F."/>
            <person name="Oldroyd G.E."/>
            <person name="Geurts R."/>
            <person name="Cannon S.B."/>
            <person name="Udvardi M.K."/>
            <person name="Benedito V.A."/>
            <person name="Mayer K.F."/>
            <person name="Gouzy J."/>
            <person name="Schoof H."/>
            <person name="Van de Peer Y."/>
            <person name="Proost S."/>
            <person name="Cook D.R."/>
            <person name="Meyers B.C."/>
            <person name="Spannagl M."/>
            <person name="Cheung F."/>
            <person name="De Mita S."/>
            <person name="Krishnakumar V."/>
            <person name="Gundlach H."/>
            <person name="Zhou S."/>
            <person name="Mudge J."/>
            <person name="Bharti A.K."/>
            <person name="Murray J.D."/>
            <person name="Naoumkina M.A."/>
            <person name="Rosen B."/>
            <person name="Silverstein K.A."/>
            <person name="Tang H."/>
            <person name="Rombauts S."/>
            <person name="Zhao P.X."/>
            <person name="Zhou P."/>
            <person name="Barbe V."/>
            <person name="Bardou P."/>
            <person name="Bechner M."/>
            <person name="Bellec A."/>
            <person name="Berger A."/>
            <person name="Berges H."/>
            <person name="Bidwell S."/>
            <person name="Bisseling T."/>
            <person name="Choisne N."/>
            <person name="Couloux A."/>
            <person name="Denny R."/>
            <person name="Deshpande S."/>
            <person name="Dai X."/>
            <person name="Doyle J.J."/>
            <person name="Dudez A.M."/>
            <person name="Farmer A.D."/>
            <person name="Fouteau S."/>
            <person name="Franken C."/>
            <person name="Gibelin C."/>
            <person name="Gish J."/>
            <person name="Goldstein S."/>
            <person name="Gonzalez A.J."/>
            <person name="Green P.J."/>
            <person name="Hallab A."/>
            <person name="Hartog M."/>
            <person name="Hua A."/>
            <person name="Humphray S.J."/>
            <person name="Jeong D.H."/>
            <person name="Jing Y."/>
            <person name="Jocker A."/>
            <person name="Kenton S.M."/>
            <person name="Kim D.J."/>
            <person name="Klee K."/>
            <person name="Lai H."/>
            <person name="Lang C."/>
            <person name="Lin S."/>
            <person name="Macmil S.L."/>
            <person name="Magdelenat G."/>
            <person name="Matthews L."/>
            <person name="McCorrison J."/>
            <person name="Monaghan E.L."/>
            <person name="Mun J.H."/>
            <person name="Najar F.Z."/>
            <person name="Nicholson C."/>
            <person name="Noirot C."/>
            <person name="O'Bleness M."/>
            <person name="Paule C.R."/>
            <person name="Poulain J."/>
            <person name="Prion F."/>
            <person name="Qin B."/>
            <person name="Qu C."/>
            <person name="Retzel E.F."/>
            <person name="Riddle C."/>
            <person name="Sallet E."/>
            <person name="Samain S."/>
            <person name="Samson N."/>
            <person name="Sanders I."/>
            <person name="Saurat O."/>
            <person name="Scarpelli C."/>
            <person name="Schiex T."/>
            <person name="Segurens B."/>
            <person name="Severin A.J."/>
            <person name="Sherrier D.J."/>
            <person name="Shi R."/>
            <person name="Sims S."/>
            <person name="Singer S.R."/>
            <person name="Sinharoy S."/>
            <person name="Sterck L."/>
            <person name="Viollet A."/>
            <person name="Wang B.B."/>
            <person name="Wang K."/>
            <person name="Wang M."/>
            <person name="Wang X."/>
            <person name="Warfsmann J."/>
            <person name="Weissenbach J."/>
            <person name="White D.D."/>
            <person name="White J.D."/>
            <person name="Wiley G.B."/>
            <person name="Wincker P."/>
            <person name="Xing Y."/>
            <person name="Yang L."/>
            <person name="Yao Z."/>
            <person name="Ying F."/>
            <person name="Zhai J."/>
            <person name="Zhou L."/>
            <person name="Zuber A."/>
            <person name="Denarie J."/>
            <person name="Dixon R.A."/>
            <person name="May G.D."/>
            <person name="Schwartz D.C."/>
            <person name="Rogers J."/>
            <person name="Quetier F."/>
            <person name="Town C.D."/>
            <person name="Roe B.A."/>
        </authorList>
    </citation>
    <scope>NUCLEOTIDE SEQUENCE [LARGE SCALE GENOMIC DNA]</scope>
    <source>
        <strain evidence="16">A17</strain>
        <strain evidence="17 18">cv. Jemalong A17</strain>
    </source>
</reference>
<dbReference type="InterPro" id="IPR008271">
    <property type="entry name" value="Ser/Thr_kinase_AS"/>
</dbReference>
<evidence type="ECO:0000256" key="12">
    <source>
        <dbReference type="ARBA" id="ARBA00063228"/>
    </source>
</evidence>
<dbReference type="InterPro" id="IPR017441">
    <property type="entry name" value="Protein_kinase_ATP_BS"/>
</dbReference>
<dbReference type="PROSITE" id="PS00107">
    <property type="entry name" value="PROTEIN_KINASE_ATP"/>
    <property type="match status" value="1"/>
</dbReference>
<dbReference type="PaxDb" id="3880-AES82551"/>
<dbReference type="InterPro" id="IPR000719">
    <property type="entry name" value="Prot_kinase_dom"/>
</dbReference>
<evidence type="ECO:0000256" key="4">
    <source>
        <dbReference type="ARBA" id="ARBA00022527"/>
    </source>
</evidence>
<dbReference type="GO" id="GO:0051020">
    <property type="term" value="F:GTPase binding"/>
    <property type="evidence" value="ECO:0007669"/>
    <property type="project" value="UniProtKB-ARBA"/>
</dbReference>
<dbReference type="InterPro" id="IPR001245">
    <property type="entry name" value="Ser-Thr/Tyr_kinase_cat_dom"/>
</dbReference>
<evidence type="ECO:0000256" key="11">
    <source>
        <dbReference type="ARBA" id="ARBA00048679"/>
    </source>
</evidence>
<dbReference type="Proteomes" id="UP000002051">
    <property type="component" value="Unassembled WGS sequence"/>
</dbReference>
<evidence type="ECO:0000256" key="14">
    <source>
        <dbReference type="RuleBase" id="RU000304"/>
    </source>
</evidence>
<feature type="binding site" evidence="13">
    <location>
        <position position="155"/>
    </location>
    <ligand>
        <name>ATP</name>
        <dbReference type="ChEBI" id="CHEBI:30616"/>
    </ligand>
</feature>
<dbReference type="PROSITE" id="PS00108">
    <property type="entry name" value="PROTEIN_KINASE_ST"/>
    <property type="match status" value="1"/>
</dbReference>
<dbReference type="GO" id="GO:0004674">
    <property type="term" value="F:protein serine/threonine kinase activity"/>
    <property type="evidence" value="ECO:0007669"/>
    <property type="project" value="UniProtKB-KW"/>
</dbReference>
<comment type="catalytic activity">
    <reaction evidence="11">
        <text>L-seryl-[protein] + ATP = O-phospho-L-seryl-[protein] + ADP + H(+)</text>
        <dbReference type="Rhea" id="RHEA:17989"/>
        <dbReference type="Rhea" id="RHEA-COMP:9863"/>
        <dbReference type="Rhea" id="RHEA-COMP:11604"/>
        <dbReference type="ChEBI" id="CHEBI:15378"/>
        <dbReference type="ChEBI" id="CHEBI:29999"/>
        <dbReference type="ChEBI" id="CHEBI:30616"/>
        <dbReference type="ChEBI" id="CHEBI:83421"/>
        <dbReference type="ChEBI" id="CHEBI:456216"/>
        <dbReference type="EC" id="2.7.11.1"/>
    </reaction>
</comment>
<evidence type="ECO:0000256" key="5">
    <source>
        <dbReference type="ARBA" id="ARBA00022553"/>
    </source>
</evidence>
<dbReference type="InterPro" id="IPR046958">
    <property type="entry name" value="RBK1/2/STUNTED"/>
</dbReference>
<feature type="domain" description="Protein kinase" evidence="15">
    <location>
        <begin position="127"/>
        <end position="399"/>
    </location>
</feature>
<keyword evidence="3" id="KW-0963">Cytoplasm</keyword>
<dbReference type="eggNOG" id="KOG1187">
    <property type="taxonomic scope" value="Eukaryota"/>
</dbReference>
<evidence type="ECO:0000256" key="8">
    <source>
        <dbReference type="ARBA" id="ARBA00022777"/>
    </source>
</evidence>
<keyword evidence="5" id="KW-0597">Phosphoprotein</keyword>
<dbReference type="PROSITE" id="PS50011">
    <property type="entry name" value="PROTEIN_KINASE_DOM"/>
    <property type="match status" value="1"/>
</dbReference>
<dbReference type="Pfam" id="PF07714">
    <property type="entry name" value="PK_Tyr_Ser-Thr"/>
    <property type="match status" value="1"/>
</dbReference>
<keyword evidence="4 14" id="KW-0723">Serine/threonine-protein kinase</keyword>